<evidence type="ECO:0000313" key="21">
    <source>
        <dbReference type="Proteomes" id="UP001322138"/>
    </source>
</evidence>
<keyword evidence="14" id="KW-0539">Nucleus</keyword>
<feature type="compositionally biased region" description="Low complexity" evidence="19">
    <location>
        <begin position="186"/>
        <end position="206"/>
    </location>
</feature>
<keyword evidence="5" id="KW-0158">Chromosome</keyword>
<evidence type="ECO:0000256" key="13">
    <source>
        <dbReference type="ARBA" id="ARBA00023212"/>
    </source>
</evidence>
<evidence type="ECO:0000256" key="4">
    <source>
        <dbReference type="ARBA" id="ARBA00005366"/>
    </source>
</evidence>
<comment type="caution">
    <text evidence="20">The sequence shown here is derived from an EMBL/GenBank/DDBJ whole genome shotgun (WGS) entry which is preliminary data.</text>
</comment>
<keyword evidence="21" id="KW-1185">Reference proteome</keyword>
<feature type="region of interest" description="Disordered" evidence="19">
    <location>
        <begin position="1"/>
        <end position="71"/>
    </location>
</feature>
<keyword evidence="11" id="KW-0995">Kinetochore</keyword>
<accession>A0ABR0FHF8</accession>
<evidence type="ECO:0000313" key="20">
    <source>
        <dbReference type="EMBL" id="KAK4643395.1"/>
    </source>
</evidence>
<keyword evidence="7" id="KW-0132">Cell division</keyword>
<evidence type="ECO:0000256" key="10">
    <source>
        <dbReference type="ARBA" id="ARBA00022829"/>
    </source>
</evidence>
<evidence type="ECO:0000256" key="6">
    <source>
        <dbReference type="ARBA" id="ARBA00022490"/>
    </source>
</evidence>
<feature type="region of interest" description="Disordered" evidence="19">
    <location>
        <begin position="157"/>
        <end position="268"/>
    </location>
</feature>
<evidence type="ECO:0000256" key="5">
    <source>
        <dbReference type="ARBA" id="ARBA00022454"/>
    </source>
</evidence>
<evidence type="ECO:0000256" key="16">
    <source>
        <dbReference type="ARBA" id="ARBA00023328"/>
    </source>
</evidence>
<feature type="compositionally biased region" description="Gly residues" evidence="19">
    <location>
        <begin position="244"/>
        <end position="253"/>
    </location>
</feature>
<evidence type="ECO:0000256" key="2">
    <source>
        <dbReference type="ARBA" id="ARBA00004186"/>
    </source>
</evidence>
<dbReference type="EMBL" id="JAFFGZ010000006">
    <property type="protein sequence ID" value="KAK4643395.1"/>
    <property type="molecule type" value="Genomic_DNA"/>
</dbReference>
<dbReference type="InterPro" id="IPR013960">
    <property type="entry name" value="DASH_Duo1"/>
</dbReference>
<dbReference type="PANTHER" id="PTHR28216">
    <property type="entry name" value="DASH COMPLEX SUBUNIT DUO1"/>
    <property type="match status" value="1"/>
</dbReference>
<keyword evidence="10" id="KW-0159">Chromosome partition</keyword>
<feature type="compositionally biased region" description="Low complexity" evidence="19">
    <location>
        <begin position="38"/>
        <end position="47"/>
    </location>
</feature>
<name>A0ABR0FHF8_9PEZI</name>
<gene>
    <name evidence="20" type="ORF">QC761_408525</name>
</gene>
<evidence type="ECO:0000256" key="8">
    <source>
        <dbReference type="ARBA" id="ARBA00022701"/>
    </source>
</evidence>
<keyword evidence="6" id="KW-0963">Cytoplasm</keyword>
<feature type="compositionally biased region" description="Low complexity" evidence="19">
    <location>
        <begin position="217"/>
        <end position="243"/>
    </location>
</feature>
<reference evidence="20 21" key="1">
    <citation type="journal article" date="2023" name="bioRxiv">
        <title>High-quality genome assemblies of four members of thePodospora anserinaspecies complex.</title>
        <authorList>
            <person name="Ament-Velasquez S.L."/>
            <person name="Vogan A.A."/>
            <person name="Wallerman O."/>
            <person name="Hartmann F."/>
            <person name="Gautier V."/>
            <person name="Silar P."/>
            <person name="Giraud T."/>
            <person name="Johannesson H."/>
        </authorList>
    </citation>
    <scope>NUCLEOTIDE SEQUENCE [LARGE SCALE GENOMIC DNA]</scope>
    <source>
        <strain evidence="20 21">CBS 112042</strain>
    </source>
</reference>
<evidence type="ECO:0000256" key="3">
    <source>
        <dbReference type="ARBA" id="ARBA00004629"/>
    </source>
</evidence>
<comment type="subcellular location">
    <subcellularLocation>
        <location evidence="3">Chromosome</location>
        <location evidence="3">Centromere</location>
        <location evidence="3">Kinetochore</location>
    </subcellularLocation>
    <subcellularLocation>
        <location evidence="2">Cytoplasm</location>
        <location evidence="2">Cytoskeleton</location>
        <location evidence="2">Spindle</location>
    </subcellularLocation>
    <subcellularLocation>
        <location evidence="1">Nucleus</location>
    </subcellularLocation>
</comment>
<sequence>MPSHHRYPSSPKLPPSSDDEFSFSEVQSTTPSRPPPSSRQQSQSQYPPSKPKTPITHNAAPSSPYDPETKEATLQRELQGVRAINTAIESIISTLERAKGNMGTVSQTVTNASTLLNTWTRILSQTEHNQRLILNPNWKGASGDIADMEHEALLKQQEEERRAREAERRREEARRKAEEEERKRAAGTVSAGSGTTRGRGFARGTTTGRGRGAGLVRSTSSAGRTTTGTGIARGGSSTSSRGTSGIGRGGFGYGRVAAPGTRGAKKET</sequence>
<keyword evidence="13" id="KW-0206">Cytoskeleton</keyword>
<keyword evidence="9" id="KW-0498">Mitosis</keyword>
<evidence type="ECO:0000256" key="9">
    <source>
        <dbReference type="ARBA" id="ARBA00022776"/>
    </source>
</evidence>
<proteinExistence type="inferred from homology"/>
<dbReference type="Proteomes" id="UP001322138">
    <property type="component" value="Unassembled WGS sequence"/>
</dbReference>
<keyword evidence="12" id="KW-0175">Coiled coil</keyword>
<dbReference type="PANTHER" id="PTHR28216:SF1">
    <property type="entry name" value="DASH COMPLEX SUBUNIT DUO1"/>
    <property type="match status" value="1"/>
</dbReference>
<organism evidence="20 21">
    <name type="scientific">Podospora bellae-mahoneyi</name>
    <dbReference type="NCBI Taxonomy" id="2093777"/>
    <lineage>
        <taxon>Eukaryota</taxon>
        <taxon>Fungi</taxon>
        <taxon>Dikarya</taxon>
        <taxon>Ascomycota</taxon>
        <taxon>Pezizomycotina</taxon>
        <taxon>Sordariomycetes</taxon>
        <taxon>Sordariomycetidae</taxon>
        <taxon>Sordariales</taxon>
        <taxon>Podosporaceae</taxon>
        <taxon>Podospora</taxon>
    </lineage>
</organism>
<evidence type="ECO:0000256" key="11">
    <source>
        <dbReference type="ARBA" id="ARBA00022838"/>
    </source>
</evidence>
<comment type="similarity">
    <text evidence="4">Belongs to the DASH complex DUO1 family.</text>
</comment>
<evidence type="ECO:0000256" key="19">
    <source>
        <dbReference type="SAM" id="MobiDB-lite"/>
    </source>
</evidence>
<evidence type="ECO:0000256" key="14">
    <source>
        <dbReference type="ARBA" id="ARBA00023242"/>
    </source>
</evidence>
<evidence type="ECO:0000256" key="1">
    <source>
        <dbReference type="ARBA" id="ARBA00004123"/>
    </source>
</evidence>
<evidence type="ECO:0000256" key="7">
    <source>
        <dbReference type="ARBA" id="ARBA00022618"/>
    </source>
</evidence>
<keyword evidence="15" id="KW-0131">Cell cycle</keyword>
<protein>
    <recommendedName>
        <fullName evidence="17">DASH complex subunit DUO1</fullName>
    </recommendedName>
    <alternativeName>
        <fullName evidence="18">Outer kinetochore protein DUO1</fullName>
    </alternativeName>
</protein>
<evidence type="ECO:0000256" key="18">
    <source>
        <dbReference type="ARBA" id="ARBA00044358"/>
    </source>
</evidence>
<keyword evidence="8" id="KW-0493">Microtubule</keyword>
<feature type="compositionally biased region" description="Basic and acidic residues" evidence="19">
    <location>
        <begin position="157"/>
        <end position="184"/>
    </location>
</feature>
<evidence type="ECO:0000256" key="17">
    <source>
        <dbReference type="ARBA" id="ARBA00044152"/>
    </source>
</evidence>
<evidence type="ECO:0000256" key="12">
    <source>
        <dbReference type="ARBA" id="ARBA00023054"/>
    </source>
</evidence>
<keyword evidence="16" id="KW-0137">Centromere</keyword>
<dbReference type="Pfam" id="PF08651">
    <property type="entry name" value="DASH_Duo1"/>
    <property type="match status" value="1"/>
</dbReference>
<dbReference type="GeneID" id="87898612"/>
<dbReference type="RefSeq" id="XP_062732371.1">
    <property type="nucleotide sequence ID" value="XM_062879130.1"/>
</dbReference>
<evidence type="ECO:0000256" key="15">
    <source>
        <dbReference type="ARBA" id="ARBA00023306"/>
    </source>
</evidence>